<feature type="compositionally biased region" description="Basic and acidic residues" evidence="1">
    <location>
        <begin position="68"/>
        <end position="87"/>
    </location>
</feature>
<evidence type="ECO:0000313" key="5">
    <source>
        <dbReference type="Proteomes" id="UP000006911"/>
    </source>
</evidence>
<dbReference type="AlphaFoldDB" id="D5GH34"/>
<dbReference type="GeneID" id="9185081"/>
<feature type="signal peptide" evidence="3">
    <location>
        <begin position="1"/>
        <end position="23"/>
    </location>
</feature>
<name>D5GH34_TUBMM</name>
<sequence>MFISKKLRLAYIAEWLSIVSVSAVPVEHSPVVEEADGNMVVILGKREENSESLKRAIGEAVGLHHDIMARHDRNEDSDGDSKTEGGDLVHSADSSDKSLPGGRDNATLNSSQSSYTVAKKLVIAGGATAALILIVTIAFWLYKTKGRIFRRANSGHWKHYGAHRLRDTVYDEKSSVYPKSAIFGGGSSARPGMEREYSIPGMPFPPPAALAPPDTSVGRRQSRKHLLIRTSLLLPEGRPVCSPSPANEKGTFYDGASDVDSSSSLEQEELPIPPPVYTTDRLLLSPSQSSSISNVESRKPPTTPTNNRQPSYAQIYPPPPIPESNTTPRNAPIMVSRFSWTTTTTSEAPSGAKSVRSSLDSEPRFRGVNSWVSHQAGRLERGERVAQLQLEQQHGARNSSSPETPREFSHNPGAPVGFLAHRARVESAELDGRLSRGGGR</sequence>
<dbReference type="HOGENOM" id="CLU_622856_0_0_1"/>
<accession>D5GH34</accession>
<feature type="region of interest" description="Disordered" evidence="1">
    <location>
        <begin position="342"/>
        <end position="362"/>
    </location>
</feature>
<feature type="transmembrane region" description="Helical" evidence="2">
    <location>
        <begin position="121"/>
        <end position="142"/>
    </location>
</feature>
<feature type="region of interest" description="Disordered" evidence="1">
    <location>
        <begin position="68"/>
        <end position="110"/>
    </location>
</feature>
<dbReference type="Proteomes" id="UP000006911">
    <property type="component" value="Unassembled WGS sequence"/>
</dbReference>
<feature type="compositionally biased region" description="Polar residues" evidence="1">
    <location>
        <begin position="390"/>
        <end position="403"/>
    </location>
</feature>
<feature type="compositionally biased region" description="Low complexity" evidence="1">
    <location>
        <begin position="282"/>
        <end position="295"/>
    </location>
</feature>
<evidence type="ECO:0000256" key="1">
    <source>
        <dbReference type="SAM" id="MobiDB-lite"/>
    </source>
</evidence>
<keyword evidence="2" id="KW-0812">Transmembrane</keyword>
<feature type="chain" id="PRO_5003072138" evidence="3">
    <location>
        <begin position="24"/>
        <end position="440"/>
    </location>
</feature>
<evidence type="ECO:0000256" key="2">
    <source>
        <dbReference type="SAM" id="Phobius"/>
    </source>
</evidence>
<keyword evidence="2" id="KW-1133">Transmembrane helix</keyword>
<dbReference type="eggNOG" id="ENOG502SEYQ">
    <property type="taxonomic scope" value="Eukaryota"/>
</dbReference>
<keyword evidence="5" id="KW-1185">Reference proteome</keyword>
<evidence type="ECO:0000313" key="4">
    <source>
        <dbReference type="EMBL" id="CAZ83827.1"/>
    </source>
</evidence>
<keyword evidence="2" id="KW-0472">Membrane</keyword>
<organism evidence="4 5">
    <name type="scientific">Tuber melanosporum (strain Mel28)</name>
    <name type="common">Perigord black truffle</name>
    <dbReference type="NCBI Taxonomy" id="656061"/>
    <lineage>
        <taxon>Eukaryota</taxon>
        <taxon>Fungi</taxon>
        <taxon>Dikarya</taxon>
        <taxon>Ascomycota</taxon>
        <taxon>Pezizomycotina</taxon>
        <taxon>Pezizomycetes</taxon>
        <taxon>Pezizales</taxon>
        <taxon>Tuberaceae</taxon>
        <taxon>Tuber</taxon>
    </lineage>
</organism>
<feature type="region of interest" description="Disordered" evidence="1">
    <location>
        <begin position="390"/>
        <end position="417"/>
    </location>
</feature>
<dbReference type="EMBL" id="FN430297">
    <property type="protein sequence ID" value="CAZ83827.1"/>
    <property type="molecule type" value="Genomic_DNA"/>
</dbReference>
<feature type="region of interest" description="Disordered" evidence="1">
    <location>
        <begin position="237"/>
        <end position="330"/>
    </location>
</feature>
<keyword evidence="3" id="KW-0732">Signal</keyword>
<gene>
    <name evidence="4" type="ORF">GSTUM_00007685001</name>
</gene>
<reference evidence="4 5" key="1">
    <citation type="journal article" date="2010" name="Nature">
        <title>Perigord black truffle genome uncovers evolutionary origins and mechanisms of symbiosis.</title>
        <authorList>
            <person name="Martin F."/>
            <person name="Kohler A."/>
            <person name="Murat C."/>
            <person name="Balestrini R."/>
            <person name="Coutinho P.M."/>
            <person name="Jaillon O."/>
            <person name="Montanini B."/>
            <person name="Morin E."/>
            <person name="Noel B."/>
            <person name="Percudani R."/>
            <person name="Porcel B."/>
            <person name="Rubini A."/>
            <person name="Amicucci A."/>
            <person name="Amselem J."/>
            <person name="Anthouard V."/>
            <person name="Arcioni S."/>
            <person name="Artiguenave F."/>
            <person name="Aury J.M."/>
            <person name="Ballario P."/>
            <person name="Bolchi A."/>
            <person name="Brenna A."/>
            <person name="Brun A."/>
            <person name="Buee M."/>
            <person name="Cantarel B."/>
            <person name="Chevalier G."/>
            <person name="Couloux A."/>
            <person name="Da Silva C."/>
            <person name="Denoeud F."/>
            <person name="Duplessis S."/>
            <person name="Ghignone S."/>
            <person name="Hilselberger B."/>
            <person name="Iotti M."/>
            <person name="Marcais B."/>
            <person name="Mello A."/>
            <person name="Miranda M."/>
            <person name="Pacioni G."/>
            <person name="Quesneville H."/>
            <person name="Riccioni C."/>
            <person name="Ruotolo R."/>
            <person name="Splivallo R."/>
            <person name="Stocchi V."/>
            <person name="Tisserant E."/>
            <person name="Viscomi A.R."/>
            <person name="Zambonelli A."/>
            <person name="Zampieri E."/>
            <person name="Henrissat B."/>
            <person name="Lebrun M.H."/>
            <person name="Paolocci F."/>
            <person name="Bonfante P."/>
            <person name="Ottonello S."/>
            <person name="Wincker P."/>
        </authorList>
    </citation>
    <scope>NUCLEOTIDE SEQUENCE [LARGE SCALE GENOMIC DNA]</scope>
    <source>
        <strain evidence="4 5">Mel28</strain>
    </source>
</reference>
<proteinExistence type="predicted"/>
<protein>
    <submittedName>
        <fullName evidence="4">(Perigord truffle) hypothetical protein</fullName>
    </submittedName>
</protein>
<evidence type="ECO:0000256" key="3">
    <source>
        <dbReference type="SAM" id="SignalP"/>
    </source>
</evidence>
<dbReference type="RefSeq" id="XP_002839636.1">
    <property type="nucleotide sequence ID" value="XM_002839590.1"/>
</dbReference>
<dbReference type="InParanoid" id="D5GH34"/>
<dbReference type="KEGG" id="tml:GSTUM_00007685001"/>